<dbReference type="InterPro" id="IPR041118">
    <property type="entry name" value="Rx_N"/>
</dbReference>
<evidence type="ECO:0000259" key="22">
    <source>
        <dbReference type="Pfam" id="PF23598"/>
    </source>
</evidence>
<dbReference type="Pfam" id="PF00349">
    <property type="entry name" value="Hexokinase_1"/>
    <property type="match status" value="1"/>
</dbReference>
<dbReference type="InterPro" id="IPR001312">
    <property type="entry name" value="Hexokinase"/>
</dbReference>
<dbReference type="GO" id="GO:0005524">
    <property type="term" value="F:ATP binding"/>
    <property type="evidence" value="ECO:0007669"/>
    <property type="project" value="UniProtKB-KW"/>
</dbReference>
<keyword evidence="11" id="KW-0611">Plant defense</keyword>
<dbReference type="FunFam" id="3.40.50.300:FF:001091">
    <property type="entry name" value="Probable disease resistance protein At1g61300"/>
    <property type="match status" value="1"/>
</dbReference>
<feature type="domain" description="NB-ARC" evidence="18">
    <location>
        <begin position="665"/>
        <end position="832"/>
    </location>
</feature>
<dbReference type="InterPro" id="IPR022672">
    <property type="entry name" value="Hexokinase_N"/>
</dbReference>
<dbReference type="Pfam" id="PF03727">
    <property type="entry name" value="Hexokinase_2"/>
    <property type="match status" value="2"/>
</dbReference>
<dbReference type="GO" id="GO:0051707">
    <property type="term" value="P:response to other organism"/>
    <property type="evidence" value="ECO:0007669"/>
    <property type="project" value="UniProtKB-ARBA"/>
</dbReference>
<feature type="domain" description="Hexokinase C-terminal" evidence="19">
    <location>
        <begin position="246"/>
        <end position="317"/>
    </location>
</feature>
<dbReference type="Gene3D" id="1.20.5.4130">
    <property type="match status" value="1"/>
</dbReference>
<dbReference type="InterPro" id="IPR058922">
    <property type="entry name" value="WHD_DRP"/>
</dbReference>
<dbReference type="AlphaFoldDB" id="A0A6V7PRB5"/>
<organism evidence="23">
    <name type="scientific">Ananas comosus var. bracteatus</name>
    <name type="common">red pineapple</name>
    <dbReference type="NCBI Taxonomy" id="296719"/>
    <lineage>
        <taxon>Eukaryota</taxon>
        <taxon>Viridiplantae</taxon>
        <taxon>Streptophyta</taxon>
        <taxon>Embryophyta</taxon>
        <taxon>Tracheophyta</taxon>
        <taxon>Spermatophyta</taxon>
        <taxon>Magnoliopsida</taxon>
        <taxon>Liliopsida</taxon>
        <taxon>Poales</taxon>
        <taxon>Bromeliaceae</taxon>
        <taxon>Bromelioideae</taxon>
        <taxon>Ananas</taxon>
    </lineage>
</organism>
<dbReference type="GO" id="GO:0019318">
    <property type="term" value="P:hexose metabolic process"/>
    <property type="evidence" value="ECO:0007669"/>
    <property type="project" value="UniProtKB-UniPathway"/>
</dbReference>
<evidence type="ECO:0000256" key="9">
    <source>
        <dbReference type="ARBA" id="ARBA00022741"/>
    </source>
</evidence>
<evidence type="ECO:0000256" key="3">
    <source>
        <dbReference type="ARBA" id="ARBA00008894"/>
    </source>
</evidence>
<comment type="similarity">
    <text evidence="3">Belongs to the disease resistance NB-LRR family.</text>
</comment>
<dbReference type="InterPro" id="IPR055414">
    <property type="entry name" value="LRR_R13L4/SHOC2-like"/>
</dbReference>
<dbReference type="GO" id="GO:0005536">
    <property type="term" value="F:D-glucose binding"/>
    <property type="evidence" value="ECO:0007669"/>
    <property type="project" value="InterPro"/>
</dbReference>
<comment type="catalytic activity">
    <reaction evidence="16">
        <text>D-glucose + ATP = D-glucose 6-phosphate + ADP + H(+)</text>
        <dbReference type="Rhea" id="RHEA:17825"/>
        <dbReference type="ChEBI" id="CHEBI:4167"/>
        <dbReference type="ChEBI" id="CHEBI:15378"/>
        <dbReference type="ChEBI" id="CHEBI:30616"/>
        <dbReference type="ChEBI" id="CHEBI:61548"/>
        <dbReference type="ChEBI" id="CHEBI:456216"/>
        <dbReference type="EC" id="2.7.1.1"/>
    </reaction>
    <physiologicalReaction direction="left-to-right" evidence="16">
        <dbReference type="Rhea" id="RHEA:17826"/>
    </physiologicalReaction>
</comment>
<evidence type="ECO:0000256" key="13">
    <source>
        <dbReference type="ARBA" id="ARBA00023152"/>
    </source>
</evidence>
<dbReference type="Pfam" id="PF18052">
    <property type="entry name" value="Rx_N"/>
    <property type="match status" value="1"/>
</dbReference>
<dbReference type="InterPro" id="IPR043129">
    <property type="entry name" value="ATPase_NBD"/>
</dbReference>
<comment type="catalytic activity">
    <reaction evidence="15">
        <text>D-fructose + ATP = D-fructose 6-phosphate + ADP + H(+)</text>
        <dbReference type="Rhea" id="RHEA:16125"/>
        <dbReference type="ChEBI" id="CHEBI:15378"/>
        <dbReference type="ChEBI" id="CHEBI:30616"/>
        <dbReference type="ChEBI" id="CHEBI:37721"/>
        <dbReference type="ChEBI" id="CHEBI:61527"/>
        <dbReference type="ChEBI" id="CHEBI:456216"/>
        <dbReference type="EC" id="2.7.1.1"/>
    </reaction>
    <physiologicalReaction direction="left-to-right" evidence="15">
        <dbReference type="Rhea" id="RHEA:16126"/>
    </physiologicalReaction>
</comment>
<keyword evidence="7" id="KW-0808">Transferase</keyword>
<evidence type="ECO:0000259" key="17">
    <source>
        <dbReference type="Pfam" id="PF00349"/>
    </source>
</evidence>
<evidence type="ECO:0000259" key="19">
    <source>
        <dbReference type="Pfam" id="PF03727"/>
    </source>
</evidence>
<evidence type="ECO:0000259" key="21">
    <source>
        <dbReference type="Pfam" id="PF23559"/>
    </source>
</evidence>
<reference evidence="23" key="1">
    <citation type="submission" date="2020-07" db="EMBL/GenBank/DDBJ databases">
        <authorList>
            <person name="Lin J."/>
        </authorList>
    </citation>
    <scope>NUCLEOTIDE SEQUENCE</scope>
</reference>
<evidence type="ECO:0000256" key="11">
    <source>
        <dbReference type="ARBA" id="ARBA00022821"/>
    </source>
</evidence>
<evidence type="ECO:0000259" key="18">
    <source>
        <dbReference type="Pfam" id="PF00931"/>
    </source>
</evidence>
<dbReference type="SUPFAM" id="SSF52540">
    <property type="entry name" value="P-loop containing nucleoside triphosphate hydrolases"/>
    <property type="match status" value="1"/>
</dbReference>
<dbReference type="GO" id="GO:0005739">
    <property type="term" value="C:mitochondrion"/>
    <property type="evidence" value="ECO:0007669"/>
    <property type="project" value="TreeGrafter"/>
</dbReference>
<evidence type="ECO:0000256" key="2">
    <source>
        <dbReference type="ARBA" id="ARBA00005028"/>
    </source>
</evidence>
<dbReference type="PANTHER" id="PTHR19443:SF6">
    <property type="entry name" value="HEXOKINASE-4"/>
    <property type="match status" value="1"/>
</dbReference>
<feature type="domain" description="Hexokinase N-terminal" evidence="17">
    <location>
        <begin position="41"/>
        <end position="239"/>
    </location>
</feature>
<keyword evidence="8" id="KW-0677">Repeat</keyword>
<evidence type="ECO:0000256" key="12">
    <source>
        <dbReference type="ARBA" id="ARBA00022840"/>
    </source>
</evidence>
<dbReference type="GO" id="GO:0005829">
    <property type="term" value="C:cytosol"/>
    <property type="evidence" value="ECO:0007669"/>
    <property type="project" value="TreeGrafter"/>
</dbReference>
<evidence type="ECO:0000313" key="23">
    <source>
        <dbReference type="EMBL" id="CAD1833424.1"/>
    </source>
</evidence>
<dbReference type="GO" id="GO:0006096">
    <property type="term" value="P:glycolytic process"/>
    <property type="evidence" value="ECO:0007669"/>
    <property type="project" value="UniProtKB-UniPathway"/>
</dbReference>
<evidence type="ECO:0000256" key="8">
    <source>
        <dbReference type="ARBA" id="ARBA00022737"/>
    </source>
</evidence>
<keyword evidence="13" id="KW-0324">Glycolysis</keyword>
<sequence>MGRVGFGVAVGCAVVSCAIAAALAWRRARGRGRWRREAEVVREFEEGCATPVARLRQVVDAMVVEMHAGLASDGGSKLKMLLTFVDSLPDGTEEGTYYALDLGGTNFRVLRVQLGGKGSLILNHQVERQPIPHELMTSTSENLFDFIALTLKRFVEKEDGSQHHSDDERALGFTFSFPVRQTSVASGVLIKWTKGFSIEDTVGKDVAQCIEEAMTKRGLNMRVAALVNDTVGTLALGHYYDEDAVAAVVIGTGSNACYVERTDAIIKCQGLTNSGSMVVNMEWGNFWSSHLPRTSYDIALDDESPNPNDQGFEKMISNLNVPFSLRTPLMAAMHTDDSADLREVKTILQEYLHISDVPLKTRRLVVKVCDIITRRAARLAAAGIVSILKKIGRDGRTKGKPRRTVVAIEGPLYSSYAIFRDYLNETLVELLSEEVAQNVILKVCEDGSGLGAALLAAAHSKFSTPFAAAKELEVVRRCSSMASSLFSLLVSAVTKLTRFVEGAHFTSSLLPSSSSNPFATLQEDLKHLKRTLLRIHATLADVEEREIRDNSVKLWLHEIKAVAYDADDILDEYHYELLRRQVEGKPSPVIRKRKMGQIHDLSFPAGLSGRINEVRMRLDEIAKDRDALHLREEDGERRLNDACWKLIPTSSLVDDSRVYGRDIDKKNIIQLLLSDGQPKVDVIPIVGPGGVGKTTLAQLVYNDPMVRCHFHLYAWICTSQSFDVLKITQTIVKSITKSSCDSAELDDLHHSLKKALKNKKFLLVLDDVWNEQQSLWELLCIPFSKSMSSKIIVTTRNESTARIMHAVTPYRLGLLTEKDCWLVFKRYAFEHQPQFMSISSGELADMGYEIARRCEGLPLAAKTLGSLLRLETDEEMWREVLQSEFWVVLNEERNEILPALMLSYHRMPSHLRQCFTYTSAFPKGYLFEKPYIVKLWMAQGYIVHNGRNSSPEEVGGTYFDELLQRSMFQHSQSLDTTKDGWFCMHELIHDLAKSISGRECITAHDSRSLDVDEDTLHASLVPTDGQNIIEFQTLNEPKRLRTFLILKLKQMQVLQVEMPEFLLQNLKCLRTIDLSYTMLEVLPDSIGELKHLRYLGLRETNIRVLPESLCSLYNLQVLDLSHCMSILELPQGIGNLVSLRHLSLPVMEDSHICMPTGLGNLTNLRSLSAFYIGETNGTVG</sequence>
<dbReference type="GO" id="GO:0001678">
    <property type="term" value="P:intracellular glucose homeostasis"/>
    <property type="evidence" value="ECO:0007669"/>
    <property type="project" value="InterPro"/>
</dbReference>
<feature type="domain" description="Disease resistance protein winged helix" evidence="21">
    <location>
        <begin position="921"/>
        <end position="992"/>
    </location>
</feature>
<evidence type="ECO:0000256" key="5">
    <source>
        <dbReference type="ARBA" id="ARBA00012324"/>
    </source>
</evidence>
<keyword evidence="6" id="KW-0433">Leucine-rich repeat</keyword>
<dbReference type="SUPFAM" id="SSF52058">
    <property type="entry name" value="L domain-like"/>
    <property type="match status" value="1"/>
</dbReference>
<comment type="similarity">
    <text evidence="4">Belongs to the hexokinase family.</text>
</comment>
<comment type="pathway">
    <text evidence="1">Carbohydrate degradation; glycolysis; D-glyceraldehyde 3-phosphate and glycerone phosphate from D-glucose: step 1/4.</text>
</comment>
<evidence type="ECO:0000256" key="16">
    <source>
        <dbReference type="ARBA" id="ARBA00048160"/>
    </source>
</evidence>
<gene>
    <name evidence="23" type="ORF">CB5_LOCUS16635</name>
</gene>
<dbReference type="InterPro" id="IPR027417">
    <property type="entry name" value="P-loop_NTPase"/>
</dbReference>
<dbReference type="SUPFAM" id="SSF53067">
    <property type="entry name" value="Actin-like ATPase domain"/>
    <property type="match status" value="2"/>
</dbReference>
<dbReference type="GO" id="GO:0006952">
    <property type="term" value="P:defense response"/>
    <property type="evidence" value="ECO:0007669"/>
    <property type="project" value="UniProtKB-KW"/>
</dbReference>
<feature type="domain" description="Disease resistance R13L4/SHOC-2-like LRR" evidence="22">
    <location>
        <begin position="1045"/>
        <end position="1169"/>
    </location>
</feature>
<dbReference type="EC" id="2.7.1.1" evidence="5"/>
<dbReference type="Gene3D" id="3.40.367.20">
    <property type="match status" value="3"/>
</dbReference>
<dbReference type="UniPathway" id="UPA00109">
    <property type="reaction ID" value="UER00180"/>
</dbReference>
<evidence type="ECO:0000256" key="6">
    <source>
        <dbReference type="ARBA" id="ARBA00022614"/>
    </source>
</evidence>
<dbReference type="Gene3D" id="1.10.8.430">
    <property type="entry name" value="Helical domain of apoptotic protease-activating factors"/>
    <property type="match status" value="1"/>
</dbReference>
<dbReference type="PANTHER" id="PTHR19443">
    <property type="entry name" value="HEXOKINASE"/>
    <property type="match status" value="1"/>
</dbReference>
<dbReference type="Pfam" id="PF00931">
    <property type="entry name" value="NB-ARC"/>
    <property type="match status" value="1"/>
</dbReference>
<dbReference type="InterPro" id="IPR022673">
    <property type="entry name" value="Hexokinase_C"/>
</dbReference>
<proteinExistence type="inferred from homology"/>
<keyword evidence="10" id="KW-0418">Kinase</keyword>
<dbReference type="InterPro" id="IPR032675">
    <property type="entry name" value="LRR_dom_sf"/>
</dbReference>
<evidence type="ECO:0000256" key="1">
    <source>
        <dbReference type="ARBA" id="ARBA00004888"/>
    </source>
</evidence>
<dbReference type="FunFam" id="3.30.420.40:FF:000034">
    <property type="entry name" value="Phosphotransferase"/>
    <property type="match status" value="1"/>
</dbReference>
<keyword evidence="12" id="KW-0067">ATP-binding</keyword>
<dbReference type="Pfam" id="PF23559">
    <property type="entry name" value="WHD_DRP"/>
    <property type="match status" value="1"/>
</dbReference>
<evidence type="ECO:0000256" key="4">
    <source>
        <dbReference type="ARBA" id="ARBA00009225"/>
    </source>
</evidence>
<comment type="catalytic activity">
    <reaction evidence="14">
        <text>a D-hexose + ATP = a D-hexose 6-phosphate + ADP + H(+)</text>
        <dbReference type="Rhea" id="RHEA:22740"/>
        <dbReference type="ChEBI" id="CHEBI:4194"/>
        <dbReference type="ChEBI" id="CHEBI:15378"/>
        <dbReference type="ChEBI" id="CHEBI:30616"/>
        <dbReference type="ChEBI" id="CHEBI:229467"/>
        <dbReference type="ChEBI" id="CHEBI:456216"/>
        <dbReference type="EC" id="2.7.1.1"/>
    </reaction>
    <physiologicalReaction direction="left-to-right" evidence="14">
        <dbReference type="Rhea" id="RHEA:22741"/>
    </physiologicalReaction>
</comment>
<evidence type="ECO:0000256" key="14">
    <source>
        <dbReference type="ARBA" id="ARBA00044613"/>
    </source>
</evidence>
<dbReference type="Gene3D" id="3.30.420.40">
    <property type="match status" value="1"/>
</dbReference>
<evidence type="ECO:0000256" key="7">
    <source>
        <dbReference type="ARBA" id="ARBA00022679"/>
    </source>
</evidence>
<dbReference type="GO" id="GO:0043531">
    <property type="term" value="F:ADP binding"/>
    <property type="evidence" value="ECO:0007669"/>
    <property type="project" value="InterPro"/>
</dbReference>
<dbReference type="PROSITE" id="PS51748">
    <property type="entry name" value="HEXOKINASE_2"/>
    <property type="match status" value="1"/>
</dbReference>
<keyword evidence="9" id="KW-0547">Nucleotide-binding</keyword>
<comment type="pathway">
    <text evidence="2">Carbohydrate metabolism; hexose metabolism.</text>
</comment>
<feature type="domain" description="Disease resistance N-terminal" evidence="20">
    <location>
        <begin position="516"/>
        <end position="587"/>
    </location>
</feature>
<evidence type="ECO:0000259" key="20">
    <source>
        <dbReference type="Pfam" id="PF18052"/>
    </source>
</evidence>
<dbReference type="Gene3D" id="3.40.50.300">
    <property type="entry name" value="P-loop containing nucleotide triphosphate hydrolases"/>
    <property type="match status" value="1"/>
</dbReference>
<dbReference type="Pfam" id="PF23598">
    <property type="entry name" value="LRR_14"/>
    <property type="match status" value="1"/>
</dbReference>
<protein>
    <recommendedName>
        <fullName evidence="5">hexokinase</fullName>
        <ecNumber evidence="5">2.7.1.1</ecNumber>
    </recommendedName>
</protein>
<feature type="domain" description="Hexokinase C-terminal" evidence="19">
    <location>
        <begin position="318"/>
        <end position="457"/>
    </location>
</feature>
<dbReference type="Gene3D" id="3.80.10.10">
    <property type="entry name" value="Ribonuclease Inhibitor"/>
    <property type="match status" value="1"/>
</dbReference>
<evidence type="ECO:0000256" key="15">
    <source>
        <dbReference type="ARBA" id="ARBA00047905"/>
    </source>
</evidence>
<evidence type="ECO:0000256" key="10">
    <source>
        <dbReference type="ARBA" id="ARBA00022777"/>
    </source>
</evidence>
<dbReference type="GO" id="GO:0004396">
    <property type="term" value="F:hexokinase activity"/>
    <property type="evidence" value="ECO:0007669"/>
    <property type="project" value="UniProtKB-EC"/>
</dbReference>
<dbReference type="PRINTS" id="PR00475">
    <property type="entry name" value="HEXOKINASE"/>
</dbReference>
<dbReference type="EMBL" id="LR862151">
    <property type="protein sequence ID" value="CAD1833424.1"/>
    <property type="molecule type" value="Genomic_DNA"/>
</dbReference>
<dbReference type="PROSITE" id="PS51257">
    <property type="entry name" value="PROKAR_LIPOPROTEIN"/>
    <property type="match status" value="1"/>
</dbReference>
<name>A0A6V7PRB5_ANACO</name>
<dbReference type="UniPathway" id="UPA00242"/>
<accession>A0A6V7PRB5</accession>
<dbReference type="Gene3D" id="1.10.10.10">
    <property type="entry name" value="Winged helix-like DNA-binding domain superfamily/Winged helix DNA-binding domain"/>
    <property type="match status" value="1"/>
</dbReference>
<dbReference type="InterPro" id="IPR036388">
    <property type="entry name" value="WH-like_DNA-bd_sf"/>
</dbReference>
<dbReference type="InterPro" id="IPR002182">
    <property type="entry name" value="NB-ARC"/>
</dbReference>
<dbReference type="InterPro" id="IPR042197">
    <property type="entry name" value="Apaf_helical"/>
</dbReference>